<dbReference type="AlphaFoldDB" id="A0A261XSR0"/>
<reference evidence="1 2" key="1">
    <citation type="journal article" date="2017" name="Mycologia">
        <title>Bifiguratus adelaidae, gen. et sp. nov., a new member of Mucoromycotina in endophytic and soil-dwelling habitats.</title>
        <authorList>
            <person name="Torres-Cruz T.J."/>
            <person name="Billingsley Tobias T.L."/>
            <person name="Almatruk M."/>
            <person name="Hesse C."/>
            <person name="Kuske C.R."/>
            <person name="Desiro A."/>
            <person name="Benucci G.M."/>
            <person name="Bonito G."/>
            <person name="Stajich J.E."/>
            <person name="Dunlap C."/>
            <person name="Arnold A.E."/>
            <person name="Porras-Alfaro A."/>
        </authorList>
    </citation>
    <scope>NUCLEOTIDE SEQUENCE [LARGE SCALE GENOMIC DNA]</scope>
    <source>
        <strain evidence="1 2">AZ0501</strain>
    </source>
</reference>
<evidence type="ECO:0000313" key="2">
    <source>
        <dbReference type="Proteomes" id="UP000242875"/>
    </source>
</evidence>
<protein>
    <submittedName>
        <fullName evidence="1">Uncharacterized protein</fullName>
    </submittedName>
</protein>
<keyword evidence="2" id="KW-1185">Reference proteome</keyword>
<dbReference type="EMBL" id="MVBO01000402">
    <property type="protein sequence ID" value="OZJ01401.1"/>
    <property type="molecule type" value="Genomic_DNA"/>
</dbReference>
<organism evidence="1 2">
    <name type="scientific">Bifiguratus adelaidae</name>
    <dbReference type="NCBI Taxonomy" id="1938954"/>
    <lineage>
        <taxon>Eukaryota</taxon>
        <taxon>Fungi</taxon>
        <taxon>Fungi incertae sedis</taxon>
        <taxon>Mucoromycota</taxon>
        <taxon>Mucoromycotina</taxon>
        <taxon>Endogonomycetes</taxon>
        <taxon>Endogonales</taxon>
        <taxon>Endogonales incertae sedis</taxon>
        <taxon>Bifiguratus</taxon>
    </lineage>
</organism>
<evidence type="ECO:0000313" key="1">
    <source>
        <dbReference type="EMBL" id="OZJ01401.1"/>
    </source>
</evidence>
<accession>A0A261XSR0</accession>
<sequence length="133" mass="14840">MDGSDRDFDEVVDLKLNFILLANGRPYESLTIYGVVISSAYGLPVLRPAIVQACRSRLDNVDVGLLDIYATNWTIAKSKEVLKKLRGLGEREHINIDDWNVIKFDELDLVRETVGNEQPPSNAIHLVVDCTAA</sequence>
<gene>
    <name evidence="1" type="ORF">BZG36_05788</name>
</gene>
<feature type="non-terminal residue" evidence="1">
    <location>
        <position position="133"/>
    </location>
</feature>
<dbReference type="Proteomes" id="UP000242875">
    <property type="component" value="Unassembled WGS sequence"/>
</dbReference>
<name>A0A261XSR0_9FUNG</name>
<proteinExistence type="predicted"/>
<comment type="caution">
    <text evidence="1">The sequence shown here is derived from an EMBL/GenBank/DDBJ whole genome shotgun (WGS) entry which is preliminary data.</text>
</comment>